<dbReference type="GO" id="GO:0031902">
    <property type="term" value="C:late endosome membrane"/>
    <property type="evidence" value="ECO:0007669"/>
    <property type="project" value="TreeGrafter"/>
</dbReference>
<dbReference type="GO" id="GO:0008289">
    <property type="term" value="F:lipid binding"/>
    <property type="evidence" value="ECO:0007669"/>
    <property type="project" value="InterPro"/>
</dbReference>
<dbReference type="PROSITE" id="PS50848">
    <property type="entry name" value="START"/>
    <property type="match status" value="1"/>
</dbReference>
<sequence length="445" mass="51153">MEKYYLMFILEYNIPFEPKPAVFTYDSHIMNRYMGKKKVNVHKQFWDFLGFFFQPIYWLLNLKKKKKKKIFLSTRKKKKFTNCKLKILFPHMIYIQTRVLVLISRYEPLTLTIKWPQMMTTAGSCVFLIAKTLLYHLDSSYPFEVLLILISFLIAWAEAWFVDFRILPQEARARSIVEAATNSDRNTDNEDTVGPNMERVRDYLSHYTESVANFYSPLESPAGSDDEDFDGRRINRKLSPQDSAVVSAGAEALQKSIETLKSGGWKLEKETSHGDTVHSKLGPRGTKIYMVQGIVDAEPEIIFKETLQNFEKIPTWNKSLTKCELIQTVDSNTDVIYQVAAEGPGGVVSARDFVNVRYWKKVEDCWISAGMAVVHPEKPPQKKLVRGENGPGCWSFGPVDGSPSRCHFRFLLDTELKGWIPQYVLDQALTHTCTEFMTSLRAFAA</sequence>
<evidence type="ECO:0008006" key="9">
    <source>
        <dbReference type="Google" id="ProtNLM"/>
    </source>
</evidence>
<evidence type="ECO:0000259" key="5">
    <source>
        <dbReference type="PROSITE" id="PS50848"/>
    </source>
</evidence>
<dbReference type="PROSITE" id="PS51439">
    <property type="entry name" value="MENTAL"/>
    <property type="match status" value="1"/>
</dbReference>
<dbReference type="SMART" id="SM00234">
    <property type="entry name" value="START"/>
    <property type="match status" value="1"/>
</dbReference>
<feature type="domain" description="START" evidence="5">
    <location>
        <begin position="264"/>
        <end position="445"/>
    </location>
</feature>
<comment type="subcellular location">
    <subcellularLocation>
        <location evidence="1">Membrane</location>
        <topology evidence="1">Multi-pass membrane protein</topology>
    </subcellularLocation>
</comment>
<reference evidence="7 8" key="1">
    <citation type="submission" date="2024-05" db="EMBL/GenBank/DDBJ databases">
        <authorList>
            <person name="Wallberg A."/>
        </authorList>
    </citation>
    <scope>NUCLEOTIDE SEQUENCE [LARGE SCALE GENOMIC DNA]</scope>
</reference>
<dbReference type="PRINTS" id="PR00978">
    <property type="entry name" value="STARPROTEIN"/>
</dbReference>
<dbReference type="PANTHER" id="PTHR46121:SF4">
    <property type="entry name" value="STEROIDOGENIC ACUTE REGULATORY PROTEIN-LIKE"/>
    <property type="match status" value="1"/>
</dbReference>
<evidence type="ECO:0000256" key="4">
    <source>
        <dbReference type="SAM" id="Phobius"/>
    </source>
</evidence>
<accession>A0AAV2RIY5</accession>
<evidence type="ECO:0000259" key="6">
    <source>
        <dbReference type="PROSITE" id="PS51439"/>
    </source>
</evidence>
<keyword evidence="8" id="KW-1185">Reference proteome</keyword>
<feature type="transmembrane region" description="Helical" evidence="4">
    <location>
        <begin position="44"/>
        <end position="62"/>
    </location>
</feature>
<feature type="non-terminal residue" evidence="7">
    <location>
        <position position="445"/>
    </location>
</feature>
<dbReference type="InterPro" id="IPR002913">
    <property type="entry name" value="START_lipid-bd_dom"/>
</dbReference>
<name>A0AAV2RIY5_MEGNR</name>
<evidence type="ECO:0000313" key="8">
    <source>
        <dbReference type="Proteomes" id="UP001497623"/>
    </source>
</evidence>
<evidence type="ECO:0000313" key="7">
    <source>
        <dbReference type="EMBL" id="CAL4124681.1"/>
    </source>
</evidence>
<evidence type="ECO:0000256" key="3">
    <source>
        <dbReference type="ARBA" id="ARBA00023136"/>
    </source>
</evidence>
<dbReference type="GO" id="GO:0140284">
    <property type="term" value="C:endoplasmic reticulum-endosome membrane contact site"/>
    <property type="evidence" value="ECO:0007669"/>
    <property type="project" value="TreeGrafter"/>
</dbReference>
<keyword evidence="4" id="KW-1133">Transmembrane helix</keyword>
<dbReference type="SUPFAM" id="SSF55961">
    <property type="entry name" value="Bet v1-like"/>
    <property type="match status" value="1"/>
</dbReference>
<dbReference type="PANTHER" id="PTHR46121">
    <property type="entry name" value="STEROIDOGENIC ACUTE REGULATORY PROTEIN-LIKE"/>
    <property type="match status" value="1"/>
</dbReference>
<evidence type="ECO:0000256" key="2">
    <source>
        <dbReference type="ARBA" id="ARBA00022692"/>
    </source>
</evidence>
<proteinExistence type="predicted"/>
<dbReference type="AlphaFoldDB" id="A0AAV2RIY5"/>
<keyword evidence="3 4" id="KW-0472">Membrane</keyword>
<dbReference type="GO" id="GO:0005789">
    <property type="term" value="C:endoplasmic reticulum membrane"/>
    <property type="evidence" value="ECO:0007669"/>
    <property type="project" value="TreeGrafter"/>
</dbReference>
<gene>
    <name evidence="7" type="ORF">MNOR_LOCUS24689</name>
</gene>
<dbReference type="Pfam" id="PF01852">
    <property type="entry name" value="START"/>
    <property type="match status" value="1"/>
</dbReference>
<dbReference type="InterPro" id="IPR023393">
    <property type="entry name" value="START-like_dom_sf"/>
</dbReference>
<protein>
    <recommendedName>
        <fullName evidence="9">START domain-containing protein</fullName>
    </recommendedName>
</protein>
<dbReference type="Pfam" id="PF10457">
    <property type="entry name" value="MENTAL"/>
    <property type="match status" value="1"/>
</dbReference>
<dbReference type="GO" id="GO:0005765">
    <property type="term" value="C:lysosomal membrane"/>
    <property type="evidence" value="ECO:0007669"/>
    <property type="project" value="TreeGrafter"/>
</dbReference>
<keyword evidence="2 4" id="KW-0812">Transmembrane</keyword>
<feature type="domain" description="MENTAL" evidence="6">
    <location>
        <begin position="38"/>
        <end position="210"/>
    </location>
</feature>
<dbReference type="InterPro" id="IPR019498">
    <property type="entry name" value="MENTAL"/>
</dbReference>
<dbReference type="Proteomes" id="UP001497623">
    <property type="component" value="Unassembled WGS sequence"/>
</dbReference>
<dbReference type="InterPro" id="IPR051869">
    <property type="entry name" value="STARD3"/>
</dbReference>
<organism evidence="7 8">
    <name type="scientific">Meganyctiphanes norvegica</name>
    <name type="common">Northern krill</name>
    <name type="synonym">Thysanopoda norvegica</name>
    <dbReference type="NCBI Taxonomy" id="48144"/>
    <lineage>
        <taxon>Eukaryota</taxon>
        <taxon>Metazoa</taxon>
        <taxon>Ecdysozoa</taxon>
        <taxon>Arthropoda</taxon>
        <taxon>Crustacea</taxon>
        <taxon>Multicrustacea</taxon>
        <taxon>Malacostraca</taxon>
        <taxon>Eumalacostraca</taxon>
        <taxon>Eucarida</taxon>
        <taxon>Euphausiacea</taxon>
        <taxon>Euphausiidae</taxon>
        <taxon>Meganyctiphanes</taxon>
    </lineage>
</organism>
<dbReference type="GO" id="GO:0099044">
    <property type="term" value="P:vesicle tethering to endoplasmic reticulum"/>
    <property type="evidence" value="ECO:0007669"/>
    <property type="project" value="TreeGrafter"/>
</dbReference>
<dbReference type="InterPro" id="IPR000799">
    <property type="entry name" value="StAR-like"/>
</dbReference>
<dbReference type="EMBL" id="CAXKWB010022849">
    <property type="protein sequence ID" value="CAL4124681.1"/>
    <property type="molecule type" value="Genomic_DNA"/>
</dbReference>
<comment type="caution">
    <text evidence="7">The sequence shown here is derived from an EMBL/GenBank/DDBJ whole genome shotgun (WGS) entry which is preliminary data.</text>
</comment>
<feature type="transmembrane region" description="Helical" evidence="4">
    <location>
        <begin position="141"/>
        <end position="162"/>
    </location>
</feature>
<evidence type="ECO:0000256" key="1">
    <source>
        <dbReference type="ARBA" id="ARBA00004141"/>
    </source>
</evidence>
<dbReference type="Gene3D" id="3.30.530.20">
    <property type="match status" value="1"/>
</dbReference>